<evidence type="ECO:0000256" key="2">
    <source>
        <dbReference type="ARBA" id="ARBA00008187"/>
    </source>
</evidence>
<dbReference type="InterPro" id="IPR031633">
    <property type="entry name" value="SLD5_C"/>
</dbReference>
<dbReference type="GO" id="GO:0000727">
    <property type="term" value="P:double-strand break repair via break-induced replication"/>
    <property type="evidence" value="ECO:0007669"/>
    <property type="project" value="TreeGrafter"/>
</dbReference>
<evidence type="ECO:0000256" key="4">
    <source>
        <dbReference type="ARBA" id="ARBA00022705"/>
    </source>
</evidence>
<keyword evidence="5 6" id="KW-0539">Nucleus</keyword>
<comment type="caution">
    <text evidence="10">The sequence shown here is derived from an EMBL/GenBank/DDBJ whole genome shotgun (WGS) entry which is preliminary data.</text>
</comment>
<evidence type="ECO:0000256" key="7">
    <source>
        <dbReference type="SAM" id="MobiDB-lite"/>
    </source>
</evidence>
<feature type="region of interest" description="Disordered" evidence="7">
    <location>
        <begin position="1"/>
        <end position="20"/>
    </location>
</feature>
<dbReference type="Proteomes" id="UP000186594">
    <property type="component" value="Unassembled WGS sequence"/>
</dbReference>
<dbReference type="GO" id="GO:0000811">
    <property type="term" value="C:GINS complex"/>
    <property type="evidence" value="ECO:0007669"/>
    <property type="project" value="UniProtKB-UniRule"/>
</dbReference>
<dbReference type="EMBL" id="LXFE01000376">
    <property type="protein sequence ID" value="OLL25536.1"/>
    <property type="molecule type" value="Genomic_DNA"/>
</dbReference>
<evidence type="ECO:0000313" key="11">
    <source>
        <dbReference type="Proteomes" id="UP000186594"/>
    </source>
</evidence>
<dbReference type="CDD" id="cd21692">
    <property type="entry name" value="GINS_B_Sld5"/>
    <property type="match status" value="1"/>
</dbReference>
<dbReference type="OMA" id="ILETAWI"/>
<comment type="subcellular location">
    <subcellularLocation>
        <location evidence="1 6">Nucleus</location>
    </subcellularLocation>
</comment>
<dbReference type="CDD" id="cd11711">
    <property type="entry name" value="GINS_A_Sld5"/>
    <property type="match status" value="1"/>
</dbReference>
<evidence type="ECO:0000256" key="5">
    <source>
        <dbReference type="ARBA" id="ARBA00023242"/>
    </source>
</evidence>
<organism evidence="10 11">
    <name type="scientific">Neolecta irregularis (strain DAH-3)</name>
    <dbReference type="NCBI Taxonomy" id="1198029"/>
    <lineage>
        <taxon>Eukaryota</taxon>
        <taxon>Fungi</taxon>
        <taxon>Dikarya</taxon>
        <taxon>Ascomycota</taxon>
        <taxon>Taphrinomycotina</taxon>
        <taxon>Neolectales</taxon>
        <taxon>Neolectaceae</taxon>
        <taxon>Neolecta</taxon>
    </lineage>
</organism>
<dbReference type="SUPFAM" id="SSF158573">
    <property type="entry name" value="GINS helical bundle-like"/>
    <property type="match status" value="1"/>
</dbReference>
<dbReference type="GO" id="GO:0006261">
    <property type="term" value="P:DNA-templated DNA replication"/>
    <property type="evidence" value="ECO:0007669"/>
    <property type="project" value="InterPro"/>
</dbReference>
<keyword evidence="4 6" id="KW-0235">DNA replication</keyword>
<dbReference type="Pfam" id="PF05916">
    <property type="entry name" value="Sld5"/>
    <property type="match status" value="1"/>
</dbReference>
<dbReference type="Pfam" id="PF16922">
    <property type="entry name" value="SLD5_C"/>
    <property type="match status" value="1"/>
</dbReference>
<comment type="similarity">
    <text evidence="2 6">Belongs to the GINS4/SLD5 family.</text>
</comment>
<comment type="function">
    <text evidence="6">The GINS complex plays an essential role in the initiation of DNA replication.</text>
</comment>
<dbReference type="InterPro" id="IPR038749">
    <property type="entry name" value="Sld5_GINS_A"/>
</dbReference>
<dbReference type="PANTHER" id="PTHR21206">
    <property type="entry name" value="SLD5 PROTEIN"/>
    <property type="match status" value="1"/>
</dbReference>
<dbReference type="AlphaFoldDB" id="A0A1U7LS85"/>
<dbReference type="OrthoDB" id="338231at2759"/>
<sequence length="226" mass="26283">MSDYMDDSMEQDLIEPPTEPESDIMTVHNAWIAERMTPELLPGKDVQVDAVMDQIRQQVELIEREMDQGKNNIGLVVLQTEVERIKYILRSYLRTRLYKARSPITVYLRQIDKFPIHYTRNAQYKAYMTMNEQAYLRRHIQISSMHLDASFLRQFPAKLQRLDDSAGGLSMVDEPDLSTSVFCKIVENCGDIKFGNDDVSLKKDSIFLIGYEHVRPFVLDGRIKMV</sequence>
<keyword evidence="11" id="KW-1185">Reference proteome</keyword>
<evidence type="ECO:0000259" key="9">
    <source>
        <dbReference type="Pfam" id="PF16922"/>
    </source>
</evidence>
<evidence type="ECO:0000256" key="6">
    <source>
        <dbReference type="PIRNR" id="PIRNR007764"/>
    </source>
</evidence>
<feature type="domain" description="GINS subunit" evidence="8">
    <location>
        <begin position="69"/>
        <end position="147"/>
    </location>
</feature>
<dbReference type="PIRSF" id="PIRSF007764">
    <property type="entry name" value="Sld5"/>
    <property type="match status" value="1"/>
</dbReference>
<name>A0A1U7LS85_NEOID</name>
<dbReference type="InterPro" id="IPR036224">
    <property type="entry name" value="GINS_bundle-like_dom_sf"/>
</dbReference>
<protein>
    <recommendedName>
        <fullName evidence="3 6">DNA replication complex GINS protein SLD5</fullName>
    </recommendedName>
</protein>
<dbReference type="PANTHER" id="PTHR21206:SF0">
    <property type="entry name" value="DNA REPLICATION COMPLEX GINS PROTEIN SLD5"/>
    <property type="match status" value="1"/>
</dbReference>
<evidence type="ECO:0000256" key="1">
    <source>
        <dbReference type="ARBA" id="ARBA00004123"/>
    </source>
</evidence>
<feature type="domain" description="DNA replication complex GINS protein SLD5 C-terminal" evidence="9">
    <location>
        <begin position="175"/>
        <end position="226"/>
    </location>
</feature>
<dbReference type="Gene3D" id="3.40.5.60">
    <property type="match status" value="1"/>
</dbReference>
<evidence type="ECO:0000259" key="8">
    <source>
        <dbReference type="Pfam" id="PF05916"/>
    </source>
</evidence>
<gene>
    <name evidence="10" type="ORF">NEOLI_004552</name>
</gene>
<evidence type="ECO:0000313" key="10">
    <source>
        <dbReference type="EMBL" id="OLL25536.1"/>
    </source>
</evidence>
<dbReference type="InterPro" id="IPR008591">
    <property type="entry name" value="GINS_Sld5"/>
</dbReference>
<accession>A0A1U7LS85</accession>
<evidence type="ECO:0000256" key="3">
    <source>
        <dbReference type="ARBA" id="ARBA00014804"/>
    </source>
</evidence>
<dbReference type="SUPFAM" id="SSF160059">
    <property type="entry name" value="PriA/YqbF domain"/>
    <property type="match status" value="1"/>
</dbReference>
<reference evidence="10 11" key="1">
    <citation type="submission" date="2016-04" db="EMBL/GenBank/DDBJ databases">
        <title>Evolutionary innovation and constraint leading to complex multicellularity in the Ascomycota.</title>
        <authorList>
            <person name="Cisse O."/>
            <person name="Nguyen A."/>
            <person name="Hewitt D.A."/>
            <person name="Jedd G."/>
            <person name="Stajich J.E."/>
        </authorList>
    </citation>
    <scope>NUCLEOTIDE SEQUENCE [LARGE SCALE GENOMIC DNA]</scope>
    <source>
        <strain evidence="10 11">DAH-3</strain>
    </source>
</reference>
<dbReference type="STRING" id="1198029.A0A1U7LS85"/>
<proteinExistence type="inferred from homology"/>
<dbReference type="InterPro" id="IPR021151">
    <property type="entry name" value="GINS_A"/>
</dbReference>
<dbReference type="Gene3D" id="1.20.58.1030">
    <property type="match status" value="1"/>
</dbReference>